<feature type="domain" description="NAD(P)-binding" evidence="1">
    <location>
        <begin position="7"/>
        <end position="172"/>
    </location>
</feature>
<dbReference type="InterPro" id="IPR016040">
    <property type="entry name" value="NAD(P)-bd_dom"/>
</dbReference>
<evidence type="ECO:0000313" key="3">
    <source>
        <dbReference type="Proteomes" id="UP001151002"/>
    </source>
</evidence>
<accession>A0ABT4AXS7</accession>
<evidence type="ECO:0000313" key="2">
    <source>
        <dbReference type="EMBL" id="MCY1139044.1"/>
    </source>
</evidence>
<dbReference type="InterPro" id="IPR051207">
    <property type="entry name" value="ComplexI_NDUFA9_subunit"/>
</dbReference>
<dbReference type="SUPFAM" id="SSF51735">
    <property type="entry name" value="NAD(P)-binding Rossmann-fold domains"/>
    <property type="match status" value="1"/>
</dbReference>
<dbReference type="PANTHER" id="PTHR12126">
    <property type="entry name" value="NADH-UBIQUINONE OXIDOREDUCTASE 39 KDA SUBUNIT-RELATED"/>
    <property type="match status" value="1"/>
</dbReference>
<dbReference type="Gene3D" id="3.40.50.720">
    <property type="entry name" value="NAD(P)-binding Rossmann-like Domain"/>
    <property type="match status" value="1"/>
</dbReference>
<gene>
    <name evidence="2" type="ORF">OWR29_13690</name>
</gene>
<dbReference type="Proteomes" id="UP001151002">
    <property type="component" value="Unassembled WGS sequence"/>
</dbReference>
<dbReference type="Pfam" id="PF13460">
    <property type="entry name" value="NAD_binding_10"/>
    <property type="match status" value="1"/>
</dbReference>
<dbReference type="RefSeq" id="WP_267563123.1">
    <property type="nucleotide sequence ID" value="NZ_JAPNTZ010000004.1"/>
</dbReference>
<dbReference type="InterPro" id="IPR036291">
    <property type="entry name" value="NAD(P)-bd_dom_sf"/>
</dbReference>
<comment type="caution">
    <text evidence="2">The sequence shown here is derived from an EMBL/GenBank/DDBJ whole genome shotgun (WGS) entry which is preliminary data.</text>
</comment>
<protein>
    <submittedName>
        <fullName evidence="2">NAD(P)H-binding protein</fullName>
    </submittedName>
</protein>
<dbReference type="EMBL" id="JAPNTZ010000004">
    <property type="protein sequence ID" value="MCY1139044.1"/>
    <property type="molecule type" value="Genomic_DNA"/>
</dbReference>
<proteinExistence type="predicted"/>
<keyword evidence="3" id="KW-1185">Reference proteome</keyword>
<name>A0ABT4AXS7_9ACTN</name>
<organism evidence="2 3">
    <name type="scientific">Paractinoplanes pyxinae</name>
    <dbReference type="NCBI Taxonomy" id="2997416"/>
    <lineage>
        <taxon>Bacteria</taxon>
        <taxon>Bacillati</taxon>
        <taxon>Actinomycetota</taxon>
        <taxon>Actinomycetes</taxon>
        <taxon>Micromonosporales</taxon>
        <taxon>Micromonosporaceae</taxon>
        <taxon>Paractinoplanes</taxon>
    </lineage>
</organism>
<evidence type="ECO:0000259" key="1">
    <source>
        <dbReference type="Pfam" id="PF13460"/>
    </source>
</evidence>
<sequence>MRIAVAGGTGWVGKLVVEQARAAGHDVVVMSRSTGVDLITGSGLDEALRGVEVVIDVANVETLSRKVAIEWFEKETGHLLAAEEKAGVRHHVVLSIVGVDRVDSGYYAGKRRQEELALAGPIPVTILRATQFHEFAAQMIARVPGPVKVVPTMVTRPVAAADVAAELVRLAEGPAQGLGAEIAGPEVLKMGDMMKRIAKGKLVLTLPLPDAASRAMAHGGLLPTGDFRQGEITFDKWAATR</sequence>
<reference evidence="2" key="1">
    <citation type="submission" date="2022-11" db="EMBL/GenBank/DDBJ databases">
        <authorList>
            <person name="Somphong A."/>
            <person name="Phongsopitanun W."/>
        </authorList>
    </citation>
    <scope>NUCLEOTIDE SEQUENCE</scope>
    <source>
        <strain evidence="2">Pm04-4</strain>
    </source>
</reference>
<dbReference type="PANTHER" id="PTHR12126:SF11">
    <property type="entry name" value="NADH DEHYDROGENASE [UBIQUINONE] 1 ALPHA SUBCOMPLEX SUBUNIT 9, MITOCHONDRIAL"/>
    <property type="match status" value="1"/>
</dbReference>